<protein>
    <recommendedName>
        <fullName evidence="6">Haloacid dehalogenase</fullName>
    </recommendedName>
</protein>
<keyword evidence="2" id="KW-0378">Hydrolase</keyword>
<dbReference type="InterPro" id="IPR036412">
    <property type="entry name" value="HAD-like_sf"/>
</dbReference>
<dbReference type="PANTHER" id="PTHR46470">
    <property type="entry name" value="N-ACYLNEURAMINATE-9-PHOSPHATASE"/>
    <property type="match status" value="1"/>
</dbReference>
<dbReference type="PRINTS" id="PR00413">
    <property type="entry name" value="HADHALOGNASE"/>
</dbReference>
<dbReference type="InterPro" id="IPR023214">
    <property type="entry name" value="HAD_sf"/>
</dbReference>
<proteinExistence type="predicted"/>
<name>A0A2S6N6U0_9HYPH</name>
<dbReference type="InterPro" id="IPR051400">
    <property type="entry name" value="HAD-like_hydrolase"/>
</dbReference>
<dbReference type="GO" id="GO:0016787">
    <property type="term" value="F:hydrolase activity"/>
    <property type="evidence" value="ECO:0007669"/>
    <property type="project" value="UniProtKB-KW"/>
</dbReference>
<keyword evidence="3" id="KW-0460">Magnesium</keyword>
<evidence type="ECO:0000256" key="2">
    <source>
        <dbReference type="ARBA" id="ARBA00022801"/>
    </source>
</evidence>
<dbReference type="PANTHER" id="PTHR46470:SF4">
    <property type="entry name" value="5-AMINO-6-(5-PHOSPHO-D-RIBITYLAMINO)URACIL PHOSPHATASE YIGB"/>
    <property type="match status" value="1"/>
</dbReference>
<evidence type="ECO:0008006" key="6">
    <source>
        <dbReference type="Google" id="ProtNLM"/>
    </source>
</evidence>
<dbReference type="EMBL" id="NHSJ01000081">
    <property type="protein sequence ID" value="PPQ30330.1"/>
    <property type="molecule type" value="Genomic_DNA"/>
</dbReference>
<evidence type="ECO:0000313" key="4">
    <source>
        <dbReference type="EMBL" id="PPQ30330.1"/>
    </source>
</evidence>
<dbReference type="SFLD" id="SFLDG01129">
    <property type="entry name" value="C1.5:_HAD__Beta-PGM__Phosphata"/>
    <property type="match status" value="1"/>
</dbReference>
<dbReference type="Pfam" id="PF00702">
    <property type="entry name" value="Hydrolase"/>
    <property type="match status" value="1"/>
</dbReference>
<keyword evidence="5" id="KW-1185">Reference proteome</keyword>
<evidence type="ECO:0000256" key="1">
    <source>
        <dbReference type="ARBA" id="ARBA00001946"/>
    </source>
</evidence>
<sequence>MRHRYPRRRSFHRVLRIARRRGQRPSGAGFRPRAGERHQVIAARRPCRGHELLAAWRGFLPVAARTDSGWIDAVIVLFDLDGTLFDHAGADHEAALALRAVLAPKLPEKAFLTEWRMAEIRHYSRYLAGEISFAEQRRARVRAVAGERLSDAEADLAFNFYFSAYRNAWRLFEDVRPCLAALSGLRLGLVTNGDGAVQRRKIEALGLAEFFDAVVISGEVGLAKPDPRIFALACARLGAEPASALFIGDDRRLDAEAASAAGLRGLWLDRLGADAPDPIRVASLVEIPALCAAAG</sequence>
<comment type="caution">
    <text evidence="4">The sequence shown here is derived from an EMBL/GenBank/DDBJ whole genome shotgun (WGS) entry which is preliminary data.</text>
</comment>
<gene>
    <name evidence="4" type="ORF">CCR94_12695</name>
</gene>
<accession>A0A2S6N6U0</accession>
<dbReference type="Gene3D" id="3.40.50.1000">
    <property type="entry name" value="HAD superfamily/HAD-like"/>
    <property type="match status" value="1"/>
</dbReference>
<dbReference type="NCBIfam" id="TIGR01549">
    <property type="entry name" value="HAD-SF-IA-v1"/>
    <property type="match status" value="1"/>
</dbReference>
<evidence type="ECO:0000256" key="3">
    <source>
        <dbReference type="ARBA" id="ARBA00022842"/>
    </source>
</evidence>
<dbReference type="GO" id="GO:0044281">
    <property type="term" value="P:small molecule metabolic process"/>
    <property type="evidence" value="ECO:0007669"/>
    <property type="project" value="UniProtKB-ARBA"/>
</dbReference>
<dbReference type="Proteomes" id="UP000239089">
    <property type="component" value="Unassembled WGS sequence"/>
</dbReference>
<dbReference type="SUPFAM" id="SSF56784">
    <property type="entry name" value="HAD-like"/>
    <property type="match status" value="1"/>
</dbReference>
<evidence type="ECO:0000313" key="5">
    <source>
        <dbReference type="Proteomes" id="UP000239089"/>
    </source>
</evidence>
<organism evidence="4 5">
    <name type="scientific">Rhodoblastus sphagnicola</name>
    <dbReference type="NCBI Taxonomy" id="333368"/>
    <lineage>
        <taxon>Bacteria</taxon>
        <taxon>Pseudomonadati</taxon>
        <taxon>Pseudomonadota</taxon>
        <taxon>Alphaproteobacteria</taxon>
        <taxon>Hyphomicrobiales</taxon>
        <taxon>Rhodoblastaceae</taxon>
        <taxon>Rhodoblastus</taxon>
    </lineage>
</organism>
<dbReference type="AlphaFoldDB" id="A0A2S6N6U0"/>
<dbReference type="NCBIfam" id="TIGR01509">
    <property type="entry name" value="HAD-SF-IA-v3"/>
    <property type="match status" value="1"/>
</dbReference>
<dbReference type="Gene3D" id="1.20.120.1600">
    <property type="match status" value="1"/>
</dbReference>
<reference evidence="4 5" key="1">
    <citation type="journal article" date="2018" name="Arch. Microbiol.">
        <title>New insights into the metabolic potential of the phototrophic purple bacterium Rhodopila globiformis DSM 161(T) from its draft genome sequence and evidence for a vanadium-dependent nitrogenase.</title>
        <authorList>
            <person name="Imhoff J.F."/>
            <person name="Rahn T."/>
            <person name="Kunzel S."/>
            <person name="Neulinger S.C."/>
        </authorList>
    </citation>
    <scope>NUCLEOTIDE SEQUENCE [LARGE SCALE GENOMIC DNA]</scope>
    <source>
        <strain evidence="4 5">DSM 16996</strain>
    </source>
</reference>
<comment type="cofactor">
    <cofactor evidence="1">
        <name>Mg(2+)</name>
        <dbReference type="ChEBI" id="CHEBI:18420"/>
    </cofactor>
</comment>
<dbReference type="InterPro" id="IPR006439">
    <property type="entry name" value="HAD-SF_hydro_IA"/>
</dbReference>
<dbReference type="SFLD" id="SFLDS00003">
    <property type="entry name" value="Haloacid_Dehalogenase"/>
    <property type="match status" value="1"/>
</dbReference>